<reference evidence="1 2" key="1">
    <citation type="submission" date="2017-11" db="EMBL/GenBank/DDBJ databases">
        <title>Complete genome of Rhizobium leguminosarum Norway, an ineffective micro-symbiont.</title>
        <authorList>
            <person name="Hoffrichter A."/>
            <person name="Liang J."/>
            <person name="Brachmann A."/>
            <person name="Marin M."/>
        </authorList>
    </citation>
    <scope>NUCLEOTIDE SEQUENCE [LARGE SCALE GENOMIC DNA]</scope>
    <source>
        <strain evidence="1 2">Norway</strain>
    </source>
</reference>
<sequence length="91" mass="10438">MTGERFAGQAEISENGRKRIRSVLADEKHRALATDALDPDAVAVRFAEDFRPGQHQRRHSLSLNKFLMKKRILQVPVTVKRRLKISFHDSS</sequence>
<evidence type="ECO:0000313" key="1">
    <source>
        <dbReference type="EMBL" id="AUW43557.1"/>
    </source>
</evidence>
<accession>A0A2K9Z5M9</accession>
<name>A0A2K9Z5M9_RHILE</name>
<gene>
    <name evidence="1" type="ORF">CUJ84_Chr003217</name>
</gene>
<dbReference type="AlphaFoldDB" id="A0A2K9Z5M9"/>
<evidence type="ECO:0000313" key="2">
    <source>
        <dbReference type="Proteomes" id="UP000238523"/>
    </source>
</evidence>
<proteinExistence type="predicted"/>
<organism evidence="1 2">
    <name type="scientific">Rhizobium leguminosarum</name>
    <dbReference type="NCBI Taxonomy" id="384"/>
    <lineage>
        <taxon>Bacteria</taxon>
        <taxon>Pseudomonadati</taxon>
        <taxon>Pseudomonadota</taxon>
        <taxon>Alphaproteobacteria</taxon>
        <taxon>Hyphomicrobiales</taxon>
        <taxon>Rhizobiaceae</taxon>
        <taxon>Rhizobium/Agrobacterium group</taxon>
        <taxon>Rhizobium</taxon>
    </lineage>
</organism>
<dbReference type="EMBL" id="CP025012">
    <property type="protein sequence ID" value="AUW43557.1"/>
    <property type="molecule type" value="Genomic_DNA"/>
</dbReference>
<dbReference type="Proteomes" id="UP000238523">
    <property type="component" value="Chromosome"/>
</dbReference>
<protein>
    <submittedName>
        <fullName evidence="1">Uncharacterized protein</fullName>
    </submittedName>
</protein>